<dbReference type="InterPro" id="IPR025736">
    <property type="entry name" value="PucR_C-HTH_dom"/>
</dbReference>
<evidence type="ECO:0000259" key="1">
    <source>
        <dbReference type="Pfam" id="PF07905"/>
    </source>
</evidence>
<proteinExistence type="predicted"/>
<keyword evidence="4" id="KW-1185">Reference proteome</keyword>
<evidence type="ECO:0000313" key="4">
    <source>
        <dbReference type="Proteomes" id="UP000282125"/>
    </source>
</evidence>
<evidence type="ECO:0000313" key="3">
    <source>
        <dbReference type="EMBL" id="RRH73185.1"/>
    </source>
</evidence>
<name>A0A3P3DFZ5_9RHOB</name>
<protein>
    <submittedName>
        <fullName evidence="3">PucR family transcriptional regulator</fullName>
    </submittedName>
</protein>
<dbReference type="Proteomes" id="UP000282125">
    <property type="component" value="Unassembled WGS sequence"/>
</dbReference>
<dbReference type="InterPro" id="IPR042070">
    <property type="entry name" value="PucR_C-HTH_sf"/>
</dbReference>
<dbReference type="Gene3D" id="1.10.10.2840">
    <property type="entry name" value="PucR C-terminal helix-turn-helix domain"/>
    <property type="match status" value="1"/>
</dbReference>
<accession>A0A3P3DFZ5</accession>
<dbReference type="EMBL" id="RRAZ01000019">
    <property type="protein sequence ID" value="RRH73185.1"/>
    <property type="molecule type" value="Genomic_DNA"/>
</dbReference>
<dbReference type="OrthoDB" id="8026818at2"/>
<gene>
    <name evidence="3" type="ORF">EG244_13255</name>
</gene>
<dbReference type="AlphaFoldDB" id="A0A3P3DFZ5"/>
<organism evidence="3 4">
    <name type="scientific">Falsigemmobacter faecalis</name>
    <dbReference type="NCBI Taxonomy" id="2488730"/>
    <lineage>
        <taxon>Bacteria</taxon>
        <taxon>Pseudomonadati</taxon>
        <taxon>Pseudomonadota</taxon>
        <taxon>Alphaproteobacteria</taxon>
        <taxon>Rhodobacterales</taxon>
        <taxon>Paracoccaceae</taxon>
        <taxon>Falsigemmobacter</taxon>
    </lineage>
</organism>
<dbReference type="Pfam" id="PF07905">
    <property type="entry name" value="PucR"/>
    <property type="match status" value="1"/>
</dbReference>
<evidence type="ECO:0000259" key="2">
    <source>
        <dbReference type="Pfam" id="PF13556"/>
    </source>
</evidence>
<dbReference type="PANTHER" id="PTHR33744">
    <property type="entry name" value="CARBOHYDRATE DIACID REGULATOR"/>
    <property type="match status" value="1"/>
</dbReference>
<dbReference type="Pfam" id="PF13556">
    <property type="entry name" value="HTH_30"/>
    <property type="match status" value="1"/>
</dbReference>
<dbReference type="RefSeq" id="WP_124965475.1">
    <property type="nucleotide sequence ID" value="NZ_RRAZ01000019.1"/>
</dbReference>
<dbReference type="InterPro" id="IPR012914">
    <property type="entry name" value="PucR_dom"/>
</dbReference>
<feature type="domain" description="Purine catabolism PurC-like" evidence="1">
    <location>
        <begin position="3"/>
        <end position="121"/>
    </location>
</feature>
<feature type="domain" description="PucR C-terminal helix-turn-helix" evidence="2">
    <location>
        <begin position="462"/>
        <end position="519"/>
    </location>
</feature>
<dbReference type="PANTHER" id="PTHR33744:SF1">
    <property type="entry name" value="DNA-BINDING TRANSCRIPTIONAL ACTIVATOR ADER"/>
    <property type="match status" value="1"/>
</dbReference>
<reference evidence="3 4" key="1">
    <citation type="submission" date="2018-11" db="EMBL/GenBank/DDBJ databases">
        <title>Gemmobacter sp. nov., YIM 102744-1 draft genome.</title>
        <authorList>
            <person name="Li G."/>
            <person name="Jiang Y."/>
        </authorList>
    </citation>
    <scope>NUCLEOTIDE SEQUENCE [LARGE SCALE GENOMIC DNA]</scope>
    <source>
        <strain evidence="3 4">YIM 102744-1</strain>
    </source>
</reference>
<comment type="caution">
    <text evidence="3">The sequence shown here is derived from an EMBL/GenBank/DDBJ whole genome shotgun (WGS) entry which is preliminary data.</text>
</comment>
<dbReference type="InterPro" id="IPR051448">
    <property type="entry name" value="CdaR-like_regulators"/>
</dbReference>
<sequence>MNDILKWEMLKGSHILAGDRMIRNAVRSVTVLDAPDAMNWVKPQEFVVTTTFPLQSDPTALVALLEGLSQRSAAGLGVKLTRYLRDIPSEVLRRADDLGLPIISLPGSLAWSDLIHAIFSRLRDSAEDAELGVLYRTFSQYRSLPVSFEAISHLLGDFLRAPFLLLAETESGTRVTDRGLSYQQLSEWRALLTTSEHMPSDGPDAGPKSLRPDGLPLISVREKLSSGAMALVAIESPDSPAAGRTDLECLRLVRPLLQELLRNEADQSKLQNSRLNPFERAFAEVADPSVSLPLREELARSVNTSESRWRFIEARLFLHDRQKEPILDFRLQQYIRRHELCFWSNHAQDGHYRFALCARQELQVDEAILRGLTDLFTRHCSGAEAPQFALGVSRPGAFRDALSLMHEAETALALGSRLSGPNRMTNYRDVLLADVLSDPAVKTALHQAFHAELSPLEGAAELRETLRVWLDEGESLSRTAARLGLHVNSVRHRLDRTRRLLGFADFSTADKVRLFLALHLRP</sequence>